<dbReference type="PRINTS" id="PR00032">
    <property type="entry name" value="HTHARAC"/>
</dbReference>
<keyword evidence="6" id="KW-1185">Reference proteome</keyword>
<comment type="caution">
    <text evidence="5">The sequence shown here is derived from an EMBL/GenBank/DDBJ whole genome shotgun (WGS) entry which is preliminary data.</text>
</comment>
<accession>A0A6N7W875</accession>
<dbReference type="InterPro" id="IPR020449">
    <property type="entry name" value="Tscrpt_reg_AraC-type_HTH"/>
</dbReference>
<evidence type="ECO:0000256" key="1">
    <source>
        <dbReference type="ARBA" id="ARBA00023015"/>
    </source>
</evidence>
<evidence type="ECO:0000313" key="6">
    <source>
        <dbReference type="Proteomes" id="UP000436047"/>
    </source>
</evidence>
<dbReference type="Pfam" id="PF02311">
    <property type="entry name" value="AraC_binding"/>
    <property type="match status" value="1"/>
</dbReference>
<protein>
    <submittedName>
        <fullName evidence="5">AraC family transcriptional regulator</fullName>
    </submittedName>
</protein>
<dbReference type="InterPro" id="IPR018062">
    <property type="entry name" value="HTH_AraC-typ_CS"/>
</dbReference>
<organism evidence="5 6">
    <name type="scientific">Eisenbergiella porci</name>
    <dbReference type="NCBI Taxonomy" id="2652274"/>
    <lineage>
        <taxon>Bacteria</taxon>
        <taxon>Bacillati</taxon>
        <taxon>Bacillota</taxon>
        <taxon>Clostridia</taxon>
        <taxon>Lachnospirales</taxon>
        <taxon>Lachnospiraceae</taxon>
        <taxon>Eisenbergiella</taxon>
    </lineage>
</organism>
<gene>
    <name evidence="5" type="ORF">FYJ45_21660</name>
</gene>
<dbReference type="Proteomes" id="UP000436047">
    <property type="component" value="Unassembled WGS sequence"/>
</dbReference>
<feature type="domain" description="HTH araC/xylS-type" evidence="4">
    <location>
        <begin position="182"/>
        <end position="280"/>
    </location>
</feature>
<dbReference type="GO" id="GO:0003700">
    <property type="term" value="F:DNA-binding transcription factor activity"/>
    <property type="evidence" value="ECO:0007669"/>
    <property type="project" value="InterPro"/>
</dbReference>
<dbReference type="InterPro" id="IPR018060">
    <property type="entry name" value="HTH_AraC"/>
</dbReference>
<proteinExistence type="predicted"/>
<dbReference type="SUPFAM" id="SSF46689">
    <property type="entry name" value="Homeodomain-like"/>
    <property type="match status" value="2"/>
</dbReference>
<dbReference type="Gene3D" id="1.10.10.60">
    <property type="entry name" value="Homeodomain-like"/>
    <property type="match status" value="2"/>
</dbReference>
<sequence length="283" mass="32698">MTLQTYGTFGFLNPGQLAEEPLMLLDFGIEKRQSEKYDFYNNDRDYDGFLFQYTFQGEGVFETEEGSRRLSAGTAFFSCIPEKSRYYLPAGEPENRWEYLYVHFQGPAAVPFFRKIRDSFGPVVTVPADSFPIQLWLNLHEDMTNGRQLRRYEGGDLVYRFLSSLLRTLEEPQRPALTPCVEESIRYMKEHFPEHFSIEELAAYKGLSSAYFTRLFTRETGQSPVRYLTGLRLSHALSLLLNTTMPVEAVARDCGFSCGNYFCKVFRRASGCTPAEYRRRYGG</sequence>
<evidence type="ECO:0000313" key="5">
    <source>
        <dbReference type="EMBL" id="MSS90762.1"/>
    </source>
</evidence>
<dbReference type="SMART" id="SM00342">
    <property type="entry name" value="HTH_ARAC"/>
    <property type="match status" value="1"/>
</dbReference>
<dbReference type="SUPFAM" id="SSF51215">
    <property type="entry name" value="Regulatory protein AraC"/>
    <property type="match status" value="1"/>
</dbReference>
<dbReference type="PANTHER" id="PTHR43280">
    <property type="entry name" value="ARAC-FAMILY TRANSCRIPTIONAL REGULATOR"/>
    <property type="match status" value="1"/>
</dbReference>
<evidence type="ECO:0000256" key="2">
    <source>
        <dbReference type="ARBA" id="ARBA00023125"/>
    </source>
</evidence>
<dbReference type="InterPro" id="IPR037923">
    <property type="entry name" value="HTH-like"/>
</dbReference>
<dbReference type="RefSeq" id="WP_154467192.1">
    <property type="nucleotide sequence ID" value="NZ_JAXDZL010000059.1"/>
</dbReference>
<dbReference type="GeneID" id="86055623"/>
<evidence type="ECO:0000259" key="4">
    <source>
        <dbReference type="PROSITE" id="PS01124"/>
    </source>
</evidence>
<dbReference type="PANTHER" id="PTHR43280:SF2">
    <property type="entry name" value="HTH-TYPE TRANSCRIPTIONAL REGULATOR EXSA"/>
    <property type="match status" value="1"/>
</dbReference>
<reference evidence="5 6" key="1">
    <citation type="submission" date="2019-08" db="EMBL/GenBank/DDBJ databases">
        <title>In-depth cultivation of the pig gut microbiome towards novel bacterial diversity and tailored functional studies.</title>
        <authorList>
            <person name="Wylensek D."/>
            <person name="Hitch T.C.A."/>
            <person name="Clavel T."/>
        </authorList>
    </citation>
    <scope>NUCLEOTIDE SEQUENCE [LARGE SCALE GENOMIC DNA]</scope>
    <source>
        <strain evidence="5 6">WCA-389-WT-23B</strain>
    </source>
</reference>
<dbReference type="GO" id="GO:0043565">
    <property type="term" value="F:sequence-specific DNA binding"/>
    <property type="evidence" value="ECO:0007669"/>
    <property type="project" value="InterPro"/>
</dbReference>
<keyword evidence="1" id="KW-0805">Transcription regulation</keyword>
<dbReference type="InterPro" id="IPR003313">
    <property type="entry name" value="AraC-bd"/>
</dbReference>
<keyword evidence="3" id="KW-0804">Transcription</keyword>
<dbReference type="Pfam" id="PF12833">
    <property type="entry name" value="HTH_18"/>
    <property type="match status" value="1"/>
</dbReference>
<dbReference type="EMBL" id="VUMI01000046">
    <property type="protein sequence ID" value="MSS90762.1"/>
    <property type="molecule type" value="Genomic_DNA"/>
</dbReference>
<evidence type="ECO:0000256" key="3">
    <source>
        <dbReference type="ARBA" id="ARBA00023163"/>
    </source>
</evidence>
<keyword evidence="2" id="KW-0238">DNA-binding</keyword>
<dbReference type="AlphaFoldDB" id="A0A6N7W875"/>
<dbReference type="PROSITE" id="PS01124">
    <property type="entry name" value="HTH_ARAC_FAMILY_2"/>
    <property type="match status" value="1"/>
</dbReference>
<dbReference type="PROSITE" id="PS00041">
    <property type="entry name" value="HTH_ARAC_FAMILY_1"/>
    <property type="match status" value="1"/>
</dbReference>
<name>A0A6N7W875_9FIRM</name>
<dbReference type="InterPro" id="IPR009057">
    <property type="entry name" value="Homeodomain-like_sf"/>
</dbReference>